<keyword evidence="2" id="KW-0677">Repeat</keyword>
<dbReference type="FunFam" id="3.30.160.60:FF:000554">
    <property type="entry name" value="protein indeterminate-domain 12-like"/>
    <property type="match status" value="1"/>
</dbReference>
<dbReference type="PaxDb" id="3847-GLYMA04G03560.1"/>
<dbReference type="STRING" id="3847.I1JTC7"/>
<dbReference type="GO" id="GO:0005634">
    <property type="term" value="C:nucleus"/>
    <property type="evidence" value="ECO:0000318"/>
    <property type="project" value="GO_Central"/>
</dbReference>
<dbReference type="InterPro" id="IPR055186">
    <property type="entry name" value="C2H2-2nd_BIRD-IDD"/>
</dbReference>
<dbReference type="InterPro" id="IPR031140">
    <property type="entry name" value="IDD1-16"/>
</dbReference>
<evidence type="ECO:0000256" key="6">
    <source>
        <dbReference type="ARBA" id="ARBA00023125"/>
    </source>
</evidence>
<evidence type="ECO:0000313" key="11">
    <source>
        <dbReference type="EMBL" id="KRH61193.1"/>
    </source>
</evidence>
<dbReference type="InterPro" id="IPR055187">
    <property type="entry name" value="C2CH-3rd_BIRD-IDD"/>
</dbReference>
<dbReference type="eggNOG" id="KOG1721">
    <property type="taxonomic scope" value="Eukaryota"/>
</dbReference>
<reference evidence="12" key="2">
    <citation type="submission" date="2018-02" db="UniProtKB">
        <authorList>
            <consortium name="EnsemblPlants"/>
        </authorList>
    </citation>
    <scope>IDENTIFICATION</scope>
    <source>
        <strain evidence="12">Williams 82</strain>
    </source>
</reference>
<sequence>MTEPQNPSPLTHSPALEITPQPLLPPKRKRSLPGMPDPDAEVIALSPKTLLATNRFVCEICNKGFQRDQNLQLHRRGHNLPWKLRQRGSTEPRKKAYVCPEPSCVHHNPARALGDLTGIKKHFCRKHGEKKWQCERCSKKYAVHSDWKAHMKTCGSREYRCDCGTLFSRRDSFITHRAFCDVLAQESARAQAQAQGQGGSNSKVVEASSPPTPPLTPSASVVPPTLSIQSSEIPENPSTKLSPTSPNATACFVTSSSSTPSNSTTCTTVFASVLAPSPTTPSTPQSPSNSTSSFTNLISNLARSQNPNTIMRESTSLSLSTPLYLSNNDPLHYTASPQPALSATALLQKAAQMGASNASLLRGLGLATTTSSSSSFGKDEGFNINATTTLQWNGQVKQENHPVVDNLGLGLLCGSGSVPDVMMAPSTPFVGQPMTRDLLGLSIGGGGSRGGLSALLTSFGGNFDSPGEGGVHR</sequence>
<keyword evidence="4" id="KW-0862">Zinc</keyword>
<evidence type="ECO:0000256" key="9">
    <source>
        <dbReference type="SAM" id="MobiDB-lite"/>
    </source>
</evidence>
<dbReference type="Gramene" id="KRH61193">
    <property type="protein sequence ID" value="KRH61193"/>
    <property type="gene ID" value="GLYMA_04G033300"/>
</dbReference>
<evidence type="ECO:0000259" key="10">
    <source>
        <dbReference type="PROSITE" id="PS50157"/>
    </source>
</evidence>
<protein>
    <recommendedName>
        <fullName evidence="10">C2H2-type domain-containing protein</fullName>
    </recommendedName>
</protein>
<dbReference type="SMART" id="SM00355">
    <property type="entry name" value="ZnF_C2H2"/>
    <property type="match status" value="3"/>
</dbReference>
<dbReference type="FunFam" id="3.30.160.60:FF:000131">
    <property type="entry name" value="protein indeterminate-domain 5, chloroplastic-like"/>
    <property type="match status" value="1"/>
</dbReference>
<name>I1JTC7_SOYBN</name>
<keyword evidence="1" id="KW-0479">Metal-binding</keyword>
<dbReference type="Pfam" id="PF12874">
    <property type="entry name" value="zf-met"/>
    <property type="match status" value="1"/>
</dbReference>
<dbReference type="InterPro" id="IPR013087">
    <property type="entry name" value="Znf_C2H2_type"/>
</dbReference>
<keyword evidence="7" id="KW-0804">Transcription</keyword>
<organism evidence="11">
    <name type="scientific">Glycine max</name>
    <name type="common">Soybean</name>
    <name type="synonym">Glycine hispida</name>
    <dbReference type="NCBI Taxonomy" id="3847"/>
    <lineage>
        <taxon>Eukaryota</taxon>
        <taxon>Viridiplantae</taxon>
        <taxon>Streptophyta</taxon>
        <taxon>Embryophyta</taxon>
        <taxon>Tracheophyta</taxon>
        <taxon>Spermatophyta</taxon>
        <taxon>Magnoliopsida</taxon>
        <taxon>eudicotyledons</taxon>
        <taxon>Gunneridae</taxon>
        <taxon>Pentapetalae</taxon>
        <taxon>rosids</taxon>
        <taxon>fabids</taxon>
        <taxon>Fabales</taxon>
        <taxon>Fabaceae</taxon>
        <taxon>Papilionoideae</taxon>
        <taxon>50 kb inversion clade</taxon>
        <taxon>NPAAA clade</taxon>
        <taxon>indigoferoid/millettioid clade</taxon>
        <taxon>Phaseoleae</taxon>
        <taxon>Glycine</taxon>
        <taxon>Glycine subgen. Soja</taxon>
    </lineage>
</organism>
<reference evidence="11" key="3">
    <citation type="submission" date="2018-07" db="EMBL/GenBank/DDBJ databases">
        <title>WGS assembly of Glycine max.</title>
        <authorList>
            <person name="Schmutz J."/>
            <person name="Cannon S."/>
            <person name="Schlueter J."/>
            <person name="Ma J."/>
            <person name="Mitros T."/>
            <person name="Nelson W."/>
            <person name="Hyten D."/>
            <person name="Song Q."/>
            <person name="Thelen J."/>
            <person name="Cheng J."/>
            <person name="Xu D."/>
            <person name="Hellsten U."/>
            <person name="May G."/>
            <person name="Yu Y."/>
            <person name="Sakurai T."/>
            <person name="Umezawa T."/>
            <person name="Bhattacharyya M."/>
            <person name="Sandhu D."/>
            <person name="Valliyodan B."/>
            <person name="Lindquist E."/>
            <person name="Peto M."/>
            <person name="Grant D."/>
            <person name="Shu S."/>
            <person name="Goodstein D."/>
            <person name="Barry K."/>
            <person name="Futrell-Griggs M."/>
            <person name="Abernathy B."/>
            <person name="Du J."/>
            <person name="Tian Z."/>
            <person name="Zhu L."/>
            <person name="Gill N."/>
            <person name="Joshi T."/>
            <person name="Libault M."/>
            <person name="Sethuraman A."/>
            <person name="Zhang X."/>
            <person name="Shinozaki K."/>
            <person name="Nguyen H."/>
            <person name="Wing R."/>
            <person name="Cregan P."/>
            <person name="Specht J."/>
            <person name="Grimwood J."/>
            <person name="Rokhsar D."/>
            <person name="Stacey G."/>
            <person name="Shoemaker R."/>
            <person name="Jackson S."/>
        </authorList>
    </citation>
    <scope>NUCLEOTIDE SEQUENCE</scope>
    <source>
        <tissue evidence="11">Callus</tissue>
    </source>
</reference>
<dbReference type="PROSITE" id="PS50157">
    <property type="entry name" value="ZINC_FINGER_C2H2_2"/>
    <property type="match status" value="1"/>
</dbReference>
<dbReference type="InterPro" id="IPR036236">
    <property type="entry name" value="Znf_C2H2_sf"/>
</dbReference>
<dbReference type="Pfam" id="PF22995">
    <property type="entry name" value="C2CH-3rd_BIRD-IDD"/>
    <property type="match status" value="1"/>
</dbReference>
<keyword evidence="5" id="KW-0805">Transcription regulation</keyword>
<evidence type="ECO:0000256" key="7">
    <source>
        <dbReference type="ARBA" id="ARBA00023163"/>
    </source>
</evidence>
<dbReference type="SMR" id="I1JTC7"/>
<feature type="domain" description="C2H2-type" evidence="10">
    <location>
        <begin position="56"/>
        <end position="78"/>
    </location>
</feature>
<dbReference type="RefSeq" id="XP_003523580.1">
    <property type="nucleotide sequence ID" value="XM_003523532.5"/>
</dbReference>
<feature type="region of interest" description="Disordered" evidence="9">
    <location>
        <begin position="191"/>
        <end position="223"/>
    </location>
</feature>
<dbReference type="OMA" id="SHQPLME"/>
<evidence type="ECO:0000256" key="1">
    <source>
        <dbReference type="ARBA" id="ARBA00022723"/>
    </source>
</evidence>
<dbReference type="PANTHER" id="PTHR10593:SF190">
    <property type="entry name" value="C2H2-TYPE DOMAIN-CONTAINING PROTEIN"/>
    <property type="match status" value="1"/>
</dbReference>
<dbReference type="KEGG" id="gmx:100800089"/>
<dbReference type="Proteomes" id="UP000008827">
    <property type="component" value="Chromosome 4"/>
</dbReference>
<evidence type="ECO:0000256" key="2">
    <source>
        <dbReference type="ARBA" id="ARBA00022737"/>
    </source>
</evidence>
<evidence type="ECO:0000256" key="3">
    <source>
        <dbReference type="ARBA" id="ARBA00022771"/>
    </source>
</evidence>
<feature type="region of interest" description="Disordered" evidence="9">
    <location>
        <begin position="1"/>
        <end position="38"/>
    </location>
</feature>
<evidence type="ECO:0000313" key="12">
    <source>
        <dbReference type="EnsemblPlants" id="KRH61193"/>
    </source>
</evidence>
<dbReference type="GO" id="GO:0003700">
    <property type="term" value="F:DNA-binding transcription factor activity"/>
    <property type="evidence" value="ECO:0000318"/>
    <property type="project" value="GO_Central"/>
</dbReference>
<dbReference type="InterPro" id="IPR055185">
    <property type="entry name" value="C2CH-4th_BIRD-IDD"/>
</dbReference>
<dbReference type="HOGENOM" id="CLU_014578_2_2_1"/>
<evidence type="ECO:0000313" key="13">
    <source>
        <dbReference type="Proteomes" id="UP000008827"/>
    </source>
</evidence>
<dbReference type="GO" id="GO:0008270">
    <property type="term" value="F:zinc ion binding"/>
    <property type="evidence" value="ECO:0007669"/>
    <property type="project" value="UniProtKB-KW"/>
</dbReference>
<proteinExistence type="predicted"/>
<keyword evidence="6" id="KW-0238">DNA-binding</keyword>
<evidence type="ECO:0000256" key="5">
    <source>
        <dbReference type="ARBA" id="ARBA00023015"/>
    </source>
</evidence>
<keyword evidence="13" id="KW-1185">Reference proteome</keyword>
<dbReference type="SUPFAM" id="SSF57667">
    <property type="entry name" value="beta-beta-alpha zinc fingers"/>
    <property type="match status" value="1"/>
</dbReference>
<dbReference type="Gene3D" id="3.30.160.60">
    <property type="entry name" value="Classic Zinc Finger"/>
    <property type="match status" value="2"/>
</dbReference>
<reference evidence="11 12" key="1">
    <citation type="journal article" date="2010" name="Nature">
        <title>Genome sequence of the palaeopolyploid soybean.</title>
        <authorList>
            <person name="Schmutz J."/>
            <person name="Cannon S.B."/>
            <person name="Schlueter J."/>
            <person name="Ma J."/>
            <person name="Mitros T."/>
            <person name="Nelson W."/>
            <person name="Hyten D.L."/>
            <person name="Song Q."/>
            <person name="Thelen J.J."/>
            <person name="Cheng J."/>
            <person name="Xu D."/>
            <person name="Hellsten U."/>
            <person name="May G.D."/>
            <person name="Yu Y."/>
            <person name="Sakurai T."/>
            <person name="Umezawa T."/>
            <person name="Bhattacharyya M.K."/>
            <person name="Sandhu D."/>
            <person name="Valliyodan B."/>
            <person name="Lindquist E."/>
            <person name="Peto M."/>
            <person name="Grant D."/>
            <person name="Shu S."/>
            <person name="Goodstein D."/>
            <person name="Barry K."/>
            <person name="Futrell-Griggs M."/>
            <person name="Abernathy B."/>
            <person name="Du J."/>
            <person name="Tian Z."/>
            <person name="Zhu L."/>
            <person name="Gill N."/>
            <person name="Joshi T."/>
            <person name="Libault M."/>
            <person name="Sethuraman A."/>
            <person name="Zhang X.-C."/>
            <person name="Shinozaki K."/>
            <person name="Nguyen H.T."/>
            <person name="Wing R.A."/>
            <person name="Cregan P."/>
            <person name="Specht J."/>
            <person name="Grimwood J."/>
            <person name="Rokhsar D."/>
            <person name="Stacey G."/>
            <person name="Shoemaker R.C."/>
            <person name="Jackson S.A."/>
        </authorList>
    </citation>
    <scope>NUCLEOTIDE SEQUENCE [LARGE SCALE GENOMIC DNA]</scope>
    <source>
        <strain evidence="12">cv. Williams 82</strain>
        <tissue evidence="11">Callus</tissue>
    </source>
</reference>
<dbReference type="GeneID" id="100800089"/>
<dbReference type="OrthoDB" id="6354171at2759"/>
<dbReference type="GO" id="GO:0003677">
    <property type="term" value="F:DNA binding"/>
    <property type="evidence" value="ECO:0007669"/>
    <property type="project" value="UniProtKB-KW"/>
</dbReference>
<dbReference type="Pfam" id="PF22992">
    <property type="entry name" value="C2CH-4th_BIRD-IDD"/>
    <property type="match status" value="1"/>
</dbReference>
<dbReference type="PROSITE" id="PS00028">
    <property type="entry name" value="ZINC_FINGER_C2H2_1"/>
    <property type="match status" value="1"/>
</dbReference>
<dbReference type="EMBL" id="CM000837">
    <property type="protein sequence ID" value="KRH61193.1"/>
    <property type="molecule type" value="Genomic_DNA"/>
</dbReference>
<dbReference type="Pfam" id="PF22996">
    <property type="entry name" value="C2H2-2nd_BIRD-IDD"/>
    <property type="match status" value="1"/>
</dbReference>
<feature type="compositionally biased region" description="Polar residues" evidence="9">
    <location>
        <begin position="1"/>
        <end position="11"/>
    </location>
</feature>
<accession>I1JTC7</accession>
<dbReference type="PANTHER" id="PTHR10593">
    <property type="entry name" value="SERINE/THREONINE-PROTEIN KINASE RIO"/>
    <property type="match status" value="1"/>
</dbReference>
<keyword evidence="3 8" id="KW-0863">Zinc-finger</keyword>
<evidence type="ECO:0000256" key="4">
    <source>
        <dbReference type="ARBA" id="ARBA00022833"/>
    </source>
</evidence>
<gene>
    <name evidence="12" type="primary">LOC100800089</name>
    <name evidence="11" type="ORF">GLYMA_04G033300</name>
</gene>
<evidence type="ECO:0000256" key="8">
    <source>
        <dbReference type="PROSITE-ProRule" id="PRU00042"/>
    </source>
</evidence>
<dbReference type="EnsemblPlants" id="KRH61193">
    <property type="protein sequence ID" value="KRH61193"/>
    <property type="gene ID" value="GLYMA_04G033300"/>
</dbReference>
<dbReference type="AlphaFoldDB" id="I1JTC7"/>